<reference evidence="1" key="1">
    <citation type="submission" date="2021-05" db="EMBL/GenBank/DDBJ databases">
        <authorList>
            <person name="Scholz U."/>
            <person name="Mascher M."/>
            <person name="Fiebig A."/>
        </authorList>
    </citation>
    <scope>NUCLEOTIDE SEQUENCE [LARGE SCALE GENOMIC DNA]</scope>
</reference>
<evidence type="ECO:0000313" key="2">
    <source>
        <dbReference type="Proteomes" id="UP001732700"/>
    </source>
</evidence>
<sequence length="343" mass="38404">MVDPVGSVKQVLQVALKIKEAVDTVRSNKEVCHQIRGRVNRLRAILSKLEDADAVDDPATADTLKDLEETLHRAYSLVAACQEDRNMVSLLFSAGKLSRNLRQVNEDILAQMAIASFGNNVRTTIMLTKHFQDSLKGDAEHGMRLPWPVRFQIIEGIAQGLLYLHQQCGLRIVHMDIKPNNILLDDDYIPKITDFGISEVLFALAHEEETGVVRGTPGFVDPELVTNCRFSAKTDVYGYGVLLLETISGKSCIQADSDFNILSAWAWYLWKERKLAEFIDPRVRGVADVSETKEIKRCIHIALLCIELNPADRPTMSDILQMLWDNKLKLPAPQNPAGTNEVS</sequence>
<name>A0ACD5WKI6_AVESA</name>
<organism evidence="1 2">
    <name type="scientific">Avena sativa</name>
    <name type="common">Oat</name>
    <dbReference type="NCBI Taxonomy" id="4498"/>
    <lineage>
        <taxon>Eukaryota</taxon>
        <taxon>Viridiplantae</taxon>
        <taxon>Streptophyta</taxon>
        <taxon>Embryophyta</taxon>
        <taxon>Tracheophyta</taxon>
        <taxon>Spermatophyta</taxon>
        <taxon>Magnoliopsida</taxon>
        <taxon>Liliopsida</taxon>
        <taxon>Poales</taxon>
        <taxon>Poaceae</taxon>
        <taxon>BOP clade</taxon>
        <taxon>Pooideae</taxon>
        <taxon>Poodae</taxon>
        <taxon>Poeae</taxon>
        <taxon>Poeae Chloroplast Group 1 (Aveneae type)</taxon>
        <taxon>Aveninae</taxon>
        <taxon>Avena</taxon>
    </lineage>
</organism>
<accession>A0ACD5WKI6</accession>
<reference evidence="1" key="2">
    <citation type="submission" date="2025-09" db="UniProtKB">
        <authorList>
            <consortium name="EnsemblPlants"/>
        </authorList>
    </citation>
    <scope>IDENTIFICATION</scope>
</reference>
<keyword evidence="2" id="KW-1185">Reference proteome</keyword>
<dbReference type="Proteomes" id="UP001732700">
    <property type="component" value="Chromosome 4C"/>
</dbReference>
<dbReference type="EnsemblPlants" id="AVESA.00010b.r2.4CG1250030.1">
    <property type="protein sequence ID" value="AVESA.00010b.r2.4CG1250030.1.CDS"/>
    <property type="gene ID" value="AVESA.00010b.r2.4CG1250030"/>
</dbReference>
<evidence type="ECO:0000313" key="1">
    <source>
        <dbReference type="EnsemblPlants" id="AVESA.00010b.r2.4CG1250030.1.CDS"/>
    </source>
</evidence>
<proteinExistence type="predicted"/>
<protein>
    <submittedName>
        <fullName evidence="1">Uncharacterized protein</fullName>
    </submittedName>
</protein>